<evidence type="ECO:0000256" key="3">
    <source>
        <dbReference type="ARBA" id="ARBA00023125"/>
    </source>
</evidence>
<evidence type="ECO:0000313" key="7">
    <source>
        <dbReference type="Proteomes" id="UP001366166"/>
    </source>
</evidence>
<keyword evidence="2" id="KW-0805">Transcription regulation</keyword>
<dbReference type="Gene3D" id="3.40.190.290">
    <property type="match status" value="1"/>
</dbReference>
<evidence type="ECO:0000256" key="2">
    <source>
        <dbReference type="ARBA" id="ARBA00023015"/>
    </source>
</evidence>
<dbReference type="Pfam" id="PF00126">
    <property type="entry name" value="HTH_1"/>
    <property type="match status" value="1"/>
</dbReference>
<feature type="domain" description="HTH lysR-type" evidence="5">
    <location>
        <begin position="1"/>
        <end position="58"/>
    </location>
</feature>
<dbReference type="EMBL" id="AP028679">
    <property type="protein sequence ID" value="BEQ13821.1"/>
    <property type="molecule type" value="Genomic_DNA"/>
</dbReference>
<dbReference type="Pfam" id="PF03466">
    <property type="entry name" value="LysR_substrate"/>
    <property type="match status" value="1"/>
</dbReference>
<keyword evidence="3" id="KW-0238">DNA-binding</keyword>
<dbReference type="InterPro" id="IPR036388">
    <property type="entry name" value="WH-like_DNA-bd_sf"/>
</dbReference>
<dbReference type="InterPro" id="IPR000847">
    <property type="entry name" value="LysR_HTH_N"/>
</dbReference>
<dbReference type="Gene3D" id="1.10.10.10">
    <property type="entry name" value="Winged helix-like DNA-binding domain superfamily/Winged helix DNA-binding domain"/>
    <property type="match status" value="1"/>
</dbReference>
<protein>
    <submittedName>
        <fullName evidence="6">LysR family transcriptional regulator</fullName>
    </submittedName>
</protein>
<dbReference type="Proteomes" id="UP001366166">
    <property type="component" value="Chromosome"/>
</dbReference>
<organism evidence="6 7">
    <name type="scientific">Desulfoferula mesophila</name>
    <dbReference type="NCBI Taxonomy" id="3058419"/>
    <lineage>
        <taxon>Bacteria</taxon>
        <taxon>Pseudomonadati</taxon>
        <taxon>Thermodesulfobacteriota</taxon>
        <taxon>Desulfarculia</taxon>
        <taxon>Desulfarculales</taxon>
        <taxon>Desulfarculaceae</taxon>
        <taxon>Desulfoferula</taxon>
    </lineage>
</organism>
<keyword evidence="4" id="KW-0804">Transcription</keyword>
<reference evidence="7" key="1">
    <citation type="journal article" date="2023" name="Arch. Microbiol.">
        <title>Desulfoferula mesophilus gen. nov. sp. nov., a mesophilic sulfate-reducing bacterium isolated from a brackish lake sediment.</title>
        <authorList>
            <person name="Watanabe T."/>
            <person name="Yabe T."/>
            <person name="Tsuji J.M."/>
            <person name="Fukui M."/>
        </authorList>
    </citation>
    <scope>NUCLEOTIDE SEQUENCE [LARGE SCALE GENOMIC DNA]</scope>
    <source>
        <strain evidence="7">12FAK</strain>
    </source>
</reference>
<gene>
    <name evidence="6" type="ORF">FAK_08870</name>
</gene>
<dbReference type="RefSeq" id="WP_338605566.1">
    <property type="nucleotide sequence ID" value="NZ_AP028679.1"/>
</dbReference>
<sequence length="294" mass="32653">MNLNQLLTFFHAAEAMNFSQAAETLNVTQPAVSAQIRNLEEDLGVKLFARLGKKLVLTEPGDVLLAHARKIFKLEEEAAQAIKQMRLVKKGTLKLGTARTYAHTIIPPLLARFQSNYPLVNIVLIEGSSREMARRLWSLDIEVAVIAAPGRVRRVDFKFFRSEELTPIVAPEHPLANKKDVPVKALTANPIIMREKGSGTRKVVVDLFRKHHIKPAIVFETSNAEVIKEQVAQGQGISFLTRSGAAADIRSGKVATFSLKNEQPQLNICTAVLKGHELSRPARAFLDLLYRDHA</sequence>
<name>A0AAU9ETG4_9BACT</name>
<dbReference type="SUPFAM" id="SSF53850">
    <property type="entry name" value="Periplasmic binding protein-like II"/>
    <property type="match status" value="1"/>
</dbReference>
<dbReference type="PRINTS" id="PR00039">
    <property type="entry name" value="HTHLYSR"/>
</dbReference>
<dbReference type="PANTHER" id="PTHR30126">
    <property type="entry name" value="HTH-TYPE TRANSCRIPTIONAL REGULATOR"/>
    <property type="match status" value="1"/>
</dbReference>
<dbReference type="GO" id="GO:0003700">
    <property type="term" value="F:DNA-binding transcription factor activity"/>
    <property type="evidence" value="ECO:0007669"/>
    <property type="project" value="InterPro"/>
</dbReference>
<keyword evidence="7" id="KW-1185">Reference proteome</keyword>
<comment type="similarity">
    <text evidence="1">Belongs to the LysR transcriptional regulatory family.</text>
</comment>
<evidence type="ECO:0000259" key="5">
    <source>
        <dbReference type="PROSITE" id="PS50931"/>
    </source>
</evidence>
<proteinExistence type="inferred from homology"/>
<accession>A0AAU9ETG4</accession>
<dbReference type="CDD" id="cd05466">
    <property type="entry name" value="PBP2_LTTR_substrate"/>
    <property type="match status" value="1"/>
</dbReference>
<dbReference type="FunFam" id="1.10.10.10:FF:000001">
    <property type="entry name" value="LysR family transcriptional regulator"/>
    <property type="match status" value="1"/>
</dbReference>
<dbReference type="GO" id="GO:0000976">
    <property type="term" value="F:transcription cis-regulatory region binding"/>
    <property type="evidence" value="ECO:0007669"/>
    <property type="project" value="TreeGrafter"/>
</dbReference>
<evidence type="ECO:0000313" key="6">
    <source>
        <dbReference type="EMBL" id="BEQ13821.1"/>
    </source>
</evidence>
<dbReference type="SUPFAM" id="SSF46785">
    <property type="entry name" value="Winged helix' DNA-binding domain"/>
    <property type="match status" value="1"/>
</dbReference>
<evidence type="ECO:0000256" key="1">
    <source>
        <dbReference type="ARBA" id="ARBA00009437"/>
    </source>
</evidence>
<dbReference type="InterPro" id="IPR036390">
    <property type="entry name" value="WH_DNA-bd_sf"/>
</dbReference>
<dbReference type="KEGG" id="dmp:FAK_08870"/>
<dbReference type="PANTHER" id="PTHR30126:SF40">
    <property type="entry name" value="HTH-TYPE TRANSCRIPTIONAL REGULATOR GLTR"/>
    <property type="match status" value="1"/>
</dbReference>
<dbReference type="AlphaFoldDB" id="A0AAU9ETG4"/>
<dbReference type="InterPro" id="IPR005119">
    <property type="entry name" value="LysR_subst-bd"/>
</dbReference>
<dbReference type="PROSITE" id="PS50931">
    <property type="entry name" value="HTH_LYSR"/>
    <property type="match status" value="1"/>
</dbReference>
<evidence type="ECO:0000256" key="4">
    <source>
        <dbReference type="ARBA" id="ARBA00023163"/>
    </source>
</evidence>